<comment type="caution">
    <text evidence="1">The sequence shown here is derived from an EMBL/GenBank/DDBJ whole genome shotgun (WGS) entry which is preliminary data.</text>
</comment>
<reference evidence="1 2" key="1">
    <citation type="journal article" date="2022" name="Genome Biol. Evol.">
        <title>The Spruce Budworm Genome: Reconstructing the Evolutionary History of Antifreeze Proteins.</title>
        <authorList>
            <person name="Beliveau C."/>
            <person name="Gagne P."/>
            <person name="Picq S."/>
            <person name="Vernygora O."/>
            <person name="Keeling C.I."/>
            <person name="Pinkney K."/>
            <person name="Doucet D."/>
            <person name="Wen F."/>
            <person name="Johnston J.S."/>
            <person name="Maaroufi H."/>
            <person name="Boyle B."/>
            <person name="Laroche J."/>
            <person name="Dewar K."/>
            <person name="Juretic N."/>
            <person name="Blackburn G."/>
            <person name="Nisole A."/>
            <person name="Brunet B."/>
            <person name="Brandao M."/>
            <person name="Lumley L."/>
            <person name="Duan J."/>
            <person name="Quan G."/>
            <person name="Lucarotti C.J."/>
            <person name="Roe A.D."/>
            <person name="Sperling F.A.H."/>
            <person name="Levesque R.C."/>
            <person name="Cusson M."/>
        </authorList>
    </citation>
    <scope>NUCLEOTIDE SEQUENCE [LARGE SCALE GENOMIC DNA]</scope>
    <source>
        <strain evidence="1">Glfc:IPQL:Cfum</strain>
    </source>
</reference>
<name>A0ACC0JGF2_CHOFU</name>
<proteinExistence type="predicted"/>
<evidence type="ECO:0000313" key="2">
    <source>
        <dbReference type="Proteomes" id="UP001064048"/>
    </source>
</evidence>
<evidence type="ECO:0000313" key="1">
    <source>
        <dbReference type="EMBL" id="KAI8423106.1"/>
    </source>
</evidence>
<dbReference type="EMBL" id="CM046125">
    <property type="protein sequence ID" value="KAI8423106.1"/>
    <property type="molecule type" value="Genomic_DNA"/>
</dbReference>
<keyword evidence="2" id="KW-1185">Reference proteome</keyword>
<dbReference type="Proteomes" id="UP001064048">
    <property type="component" value="Chromosome 25"/>
</dbReference>
<gene>
    <name evidence="1" type="ORF">MSG28_014189</name>
</gene>
<protein>
    <submittedName>
        <fullName evidence="1">Uncharacterized protein</fullName>
    </submittedName>
</protein>
<organism evidence="1 2">
    <name type="scientific">Choristoneura fumiferana</name>
    <name type="common">Spruce budworm moth</name>
    <name type="synonym">Archips fumiferana</name>
    <dbReference type="NCBI Taxonomy" id="7141"/>
    <lineage>
        <taxon>Eukaryota</taxon>
        <taxon>Metazoa</taxon>
        <taxon>Ecdysozoa</taxon>
        <taxon>Arthropoda</taxon>
        <taxon>Hexapoda</taxon>
        <taxon>Insecta</taxon>
        <taxon>Pterygota</taxon>
        <taxon>Neoptera</taxon>
        <taxon>Endopterygota</taxon>
        <taxon>Lepidoptera</taxon>
        <taxon>Glossata</taxon>
        <taxon>Ditrysia</taxon>
        <taxon>Tortricoidea</taxon>
        <taxon>Tortricidae</taxon>
        <taxon>Tortricinae</taxon>
        <taxon>Choristoneura</taxon>
    </lineage>
</organism>
<accession>A0ACC0JGF2</accession>
<sequence>MDTDSDIDSDQESQLNDLAQLQAAIDDDEPSSMWLEPYMSPSGTNSLQSQSIPSTSSAESAQEHARIDAALGLNKLLDEKLKRLEKVLVGRLHECRQKLRDLHELAVPTDKQDRQETFRYVNCGKPYFKDKANFPAPDNEDTILMAKSNMYDFSEITAVPGWTVKDKSNFTNLLLKMSIDIKKKELTSKIAQLKRDGKDIKPKKLEKEIDAINKEITALNNKSLKDIALPIDQEYDWEIVANKLNRRHSATEYRSLWKVFLHPSINKSVWDKVEHSRLHDIANEHNLQDWDSIAKALNTARTGYQCFVYFRTNMSNTFTGKKWTKEEEEYLRRLIEYYKEDEYIPWGKVASSMENRTKIQIYNKYFRLVEKRKGRFLPEEDAVILTCLDKFGLNFKKMSEYLPGRSATQIRVRYGVLAKKRISTIWTVQEDKKLLQIMANEDSLTNYSYVTDQFPGKTRVHIRGRYITLLKWMKRHPNSSLENAPRRGARRLGHGLASDNLNKATEKLKNRIESEIEKRKIKRITRDSPLEVIEDAIVANLLTEKVKEEESRKAEVCDDDLVVLNNDFVISAQSLNVTNLQKLIIFLRGKLNKDRFKHSSFADQYPGLLDTQQVVNLFQVKSYSKKGKITTPVVVNPPDIWGENTLDSLTYVLPPHYATITGCRKLMAYINLKTRKGISMSSINIGSMMKRNPILKQQMFLLMERFNALFLFPMVLSNEGPERLGRHVLKDPNSKKDNDSLEKIEIGPPCNIISLGIPNGAKNIKALSSESNSAIDLADPSPEQQALNCVQKVVFDNNAFRFVTVKEKKIFNPKKKIMQLS</sequence>